<dbReference type="EMBL" id="KL584791">
    <property type="protein sequence ID" value="KEQ90452.1"/>
    <property type="molecule type" value="Genomic_DNA"/>
</dbReference>
<evidence type="ECO:0000313" key="2">
    <source>
        <dbReference type="Proteomes" id="UP000030641"/>
    </source>
</evidence>
<keyword evidence="2" id="KW-1185">Reference proteome</keyword>
<name>A0A074Y8B0_AURSE</name>
<dbReference type="OrthoDB" id="10577094at2759"/>
<dbReference type="Proteomes" id="UP000030641">
    <property type="component" value="Unassembled WGS sequence"/>
</dbReference>
<dbReference type="RefSeq" id="XP_013338912.1">
    <property type="nucleotide sequence ID" value="XM_013483458.1"/>
</dbReference>
<protein>
    <submittedName>
        <fullName evidence="1">Uncharacterized protein</fullName>
    </submittedName>
</protein>
<evidence type="ECO:0000313" key="1">
    <source>
        <dbReference type="EMBL" id="KEQ90452.1"/>
    </source>
</evidence>
<reference evidence="1 2" key="1">
    <citation type="journal article" date="2014" name="BMC Genomics">
        <title>Genome sequencing of four Aureobasidium pullulans varieties: biotechnological potential, stress tolerance, and description of new species.</title>
        <authorList>
            <person name="Gostin Ar C."/>
            <person name="Ohm R.A."/>
            <person name="Kogej T."/>
            <person name="Sonjak S."/>
            <person name="Turk M."/>
            <person name="Zajc J."/>
            <person name="Zalar P."/>
            <person name="Grube M."/>
            <person name="Sun H."/>
            <person name="Han J."/>
            <person name="Sharma A."/>
            <person name="Chiniquy J."/>
            <person name="Ngan C.Y."/>
            <person name="Lipzen A."/>
            <person name="Barry K."/>
            <person name="Grigoriev I.V."/>
            <person name="Gunde-Cimerman N."/>
        </authorList>
    </citation>
    <scope>NUCLEOTIDE SEQUENCE [LARGE SCALE GENOMIC DNA]</scope>
    <source>
        <strain evidence="1 2">EXF-2481</strain>
    </source>
</reference>
<dbReference type="HOGENOM" id="CLU_2263245_0_0_1"/>
<accession>A0A074Y8B0</accession>
<proteinExistence type="predicted"/>
<gene>
    <name evidence="1" type="ORF">AUEXF2481DRAFT_33990</name>
</gene>
<dbReference type="AlphaFoldDB" id="A0A074Y8B0"/>
<dbReference type="InParanoid" id="A0A074Y8B0"/>
<sequence length="103" mass="11145">MPSIFAVAHNTINNTVTNHHAGFHPFTAPAFYFLAPPIAWSLALIPKPVPTPELPVSEPVTGVFVPKPEPVPHPPTPDPHPPPPPIFWKALGVYMMAPVHPAM</sequence>
<dbReference type="GeneID" id="25364980"/>
<organism evidence="1 2">
    <name type="scientific">Aureobasidium subglaciale (strain EXF-2481)</name>
    <name type="common">Aureobasidium pullulans var. subglaciale</name>
    <dbReference type="NCBI Taxonomy" id="1043005"/>
    <lineage>
        <taxon>Eukaryota</taxon>
        <taxon>Fungi</taxon>
        <taxon>Dikarya</taxon>
        <taxon>Ascomycota</taxon>
        <taxon>Pezizomycotina</taxon>
        <taxon>Dothideomycetes</taxon>
        <taxon>Dothideomycetidae</taxon>
        <taxon>Dothideales</taxon>
        <taxon>Saccotheciaceae</taxon>
        <taxon>Aureobasidium</taxon>
    </lineage>
</organism>